<evidence type="ECO:0000256" key="2">
    <source>
        <dbReference type="ARBA" id="ARBA00022737"/>
    </source>
</evidence>
<dbReference type="Gene3D" id="1.10.10.60">
    <property type="entry name" value="Homeodomain-like"/>
    <property type="match status" value="2"/>
</dbReference>
<dbReference type="InterPro" id="IPR001005">
    <property type="entry name" value="SANT/Myb"/>
</dbReference>
<dbReference type="PANTHER" id="PTHR47997:SF75">
    <property type="entry name" value="MYB DOMAIN PROTEIN 55"/>
    <property type="match status" value="1"/>
</dbReference>
<evidence type="ECO:0000256" key="4">
    <source>
        <dbReference type="ARBA" id="ARBA00023125"/>
    </source>
</evidence>
<comment type="subcellular location">
    <subcellularLocation>
        <location evidence="1">Nucleus</location>
    </subcellularLocation>
</comment>
<dbReference type="PROSITE" id="PS51294">
    <property type="entry name" value="HTH_MYB"/>
    <property type="match status" value="1"/>
</dbReference>
<evidence type="ECO:0000313" key="10">
    <source>
        <dbReference type="Proteomes" id="UP000824469"/>
    </source>
</evidence>
<evidence type="ECO:0000313" key="9">
    <source>
        <dbReference type="EMBL" id="KAH9330026.1"/>
    </source>
</evidence>
<proteinExistence type="predicted"/>
<dbReference type="AlphaFoldDB" id="A0AA38GX00"/>
<comment type="caution">
    <text evidence="9">The sequence shown here is derived from an EMBL/GenBank/DDBJ whole genome shotgun (WGS) entry which is preliminary data.</text>
</comment>
<dbReference type="SMART" id="SM00717">
    <property type="entry name" value="SANT"/>
    <property type="match status" value="1"/>
</dbReference>
<dbReference type="InterPro" id="IPR051953">
    <property type="entry name" value="Plant_SW-associated_TFs"/>
</dbReference>
<sequence>LNRQGKSCRLRWLNYLRPNVKRGRISPDEEELIIRLHKLLGNRWSLIAARVPGRTDNDVKNFWNIHLSKKLGGKGIQLNTRKSKPKDTVYTNVKSSEDSTNRNINSLSTGDKNLQRNVVNVALDSIVIPAESKQLQFEHPCNSNTVHVQQNSYGICESCVQFVDITTSNQCHAIHTMPDSVTDSFWFGSLPWLDFNDGDYLDCNYTASYITEMQPNNLISEFDMWL</sequence>
<feature type="domain" description="HTH myb-type" evidence="8">
    <location>
        <begin position="17"/>
        <end position="71"/>
    </location>
</feature>
<evidence type="ECO:0000259" key="7">
    <source>
        <dbReference type="PROSITE" id="PS50090"/>
    </source>
</evidence>
<keyword evidence="10" id="KW-1185">Reference proteome</keyword>
<dbReference type="EMBL" id="JAHRHJ020000001">
    <property type="protein sequence ID" value="KAH9330026.1"/>
    <property type="molecule type" value="Genomic_DNA"/>
</dbReference>
<feature type="domain" description="Myb-like" evidence="7">
    <location>
        <begin position="17"/>
        <end position="67"/>
    </location>
</feature>
<reference evidence="9 10" key="1">
    <citation type="journal article" date="2021" name="Nat. Plants">
        <title>The Taxus genome provides insights into paclitaxel biosynthesis.</title>
        <authorList>
            <person name="Xiong X."/>
            <person name="Gou J."/>
            <person name="Liao Q."/>
            <person name="Li Y."/>
            <person name="Zhou Q."/>
            <person name="Bi G."/>
            <person name="Li C."/>
            <person name="Du R."/>
            <person name="Wang X."/>
            <person name="Sun T."/>
            <person name="Guo L."/>
            <person name="Liang H."/>
            <person name="Lu P."/>
            <person name="Wu Y."/>
            <person name="Zhang Z."/>
            <person name="Ro D.K."/>
            <person name="Shang Y."/>
            <person name="Huang S."/>
            <person name="Yan J."/>
        </authorList>
    </citation>
    <scope>NUCLEOTIDE SEQUENCE [LARGE SCALE GENOMIC DNA]</scope>
    <source>
        <strain evidence="9">Ta-2019</strain>
    </source>
</reference>
<dbReference type="SUPFAM" id="SSF46689">
    <property type="entry name" value="Homeodomain-like"/>
    <property type="match status" value="1"/>
</dbReference>
<organism evidence="9 10">
    <name type="scientific">Taxus chinensis</name>
    <name type="common">Chinese yew</name>
    <name type="synonym">Taxus wallichiana var. chinensis</name>
    <dbReference type="NCBI Taxonomy" id="29808"/>
    <lineage>
        <taxon>Eukaryota</taxon>
        <taxon>Viridiplantae</taxon>
        <taxon>Streptophyta</taxon>
        <taxon>Embryophyta</taxon>
        <taxon>Tracheophyta</taxon>
        <taxon>Spermatophyta</taxon>
        <taxon>Pinopsida</taxon>
        <taxon>Pinidae</taxon>
        <taxon>Conifers II</taxon>
        <taxon>Cupressales</taxon>
        <taxon>Taxaceae</taxon>
        <taxon>Taxus</taxon>
    </lineage>
</organism>
<keyword evidence="5" id="KW-0804">Transcription</keyword>
<dbReference type="Pfam" id="PF00249">
    <property type="entry name" value="Myb_DNA-binding"/>
    <property type="match status" value="1"/>
</dbReference>
<dbReference type="PANTHER" id="PTHR47997">
    <property type="entry name" value="MYB DOMAIN PROTEIN 55"/>
    <property type="match status" value="1"/>
</dbReference>
<keyword evidence="3" id="KW-0805">Transcription regulation</keyword>
<protein>
    <submittedName>
        <fullName evidence="9">Uncharacterized protein</fullName>
    </submittedName>
</protein>
<dbReference type="PROSITE" id="PS50090">
    <property type="entry name" value="MYB_LIKE"/>
    <property type="match status" value="1"/>
</dbReference>
<dbReference type="CDD" id="cd00167">
    <property type="entry name" value="SANT"/>
    <property type="match status" value="1"/>
</dbReference>
<dbReference type="Proteomes" id="UP000824469">
    <property type="component" value="Unassembled WGS sequence"/>
</dbReference>
<dbReference type="InterPro" id="IPR017930">
    <property type="entry name" value="Myb_dom"/>
</dbReference>
<dbReference type="GO" id="GO:0005634">
    <property type="term" value="C:nucleus"/>
    <property type="evidence" value="ECO:0007669"/>
    <property type="project" value="UniProtKB-SubCell"/>
</dbReference>
<keyword evidence="6" id="KW-0539">Nucleus</keyword>
<name>A0AA38GX00_TAXCH</name>
<accession>A0AA38GX00</accession>
<evidence type="ECO:0000259" key="8">
    <source>
        <dbReference type="PROSITE" id="PS51294"/>
    </source>
</evidence>
<evidence type="ECO:0000256" key="6">
    <source>
        <dbReference type="ARBA" id="ARBA00023242"/>
    </source>
</evidence>
<dbReference type="InterPro" id="IPR009057">
    <property type="entry name" value="Homeodomain-like_sf"/>
</dbReference>
<evidence type="ECO:0000256" key="5">
    <source>
        <dbReference type="ARBA" id="ARBA00023163"/>
    </source>
</evidence>
<gene>
    <name evidence="9" type="ORF">KI387_002134</name>
</gene>
<keyword evidence="2" id="KW-0677">Repeat</keyword>
<evidence type="ECO:0000256" key="3">
    <source>
        <dbReference type="ARBA" id="ARBA00023015"/>
    </source>
</evidence>
<dbReference type="GO" id="GO:0003677">
    <property type="term" value="F:DNA binding"/>
    <property type="evidence" value="ECO:0007669"/>
    <property type="project" value="UniProtKB-KW"/>
</dbReference>
<feature type="non-terminal residue" evidence="9">
    <location>
        <position position="226"/>
    </location>
</feature>
<keyword evidence="4" id="KW-0238">DNA-binding</keyword>
<evidence type="ECO:0000256" key="1">
    <source>
        <dbReference type="ARBA" id="ARBA00004123"/>
    </source>
</evidence>